<accession>A0A919Y245</accession>
<dbReference type="SUPFAM" id="SSF46689">
    <property type="entry name" value="Homeodomain-like"/>
    <property type="match status" value="1"/>
</dbReference>
<dbReference type="GO" id="GO:0000976">
    <property type="term" value="F:transcription cis-regulatory region binding"/>
    <property type="evidence" value="ECO:0007669"/>
    <property type="project" value="TreeGrafter"/>
</dbReference>
<organism evidence="6 7">
    <name type="scientific">Paenibacillus apis</name>
    <dbReference type="NCBI Taxonomy" id="1792174"/>
    <lineage>
        <taxon>Bacteria</taxon>
        <taxon>Bacillati</taxon>
        <taxon>Bacillota</taxon>
        <taxon>Bacilli</taxon>
        <taxon>Bacillales</taxon>
        <taxon>Paenibacillaceae</taxon>
        <taxon>Paenibacillus</taxon>
    </lineage>
</organism>
<dbReference type="PROSITE" id="PS50977">
    <property type="entry name" value="HTH_TETR_2"/>
    <property type="match status" value="1"/>
</dbReference>
<dbReference type="GO" id="GO:0003700">
    <property type="term" value="F:DNA-binding transcription factor activity"/>
    <property type="evidence" value="ECO:0007669"/>
    <property type="project" value="TreeGrafter"/>
</dbReference>
<evidence type="ECO:0000256" key="4">
    <source>
        <dbReference type="PROSITE-ProRule" id="PRU00335"/>
    </source>
</evidence>
<dbReference type="Gene3D" id="1.10.357.10">
    <property type="entry name" value="Tetracycline Repressor, domain 2"/>
    <property type="match status" value="1"/>
</dbReference>
<dbReference type="RefSeq" id="WP_301624837.1">
    <property type="nucleotide sequence ID" value="NZ_BORS01000002.1"/>
</dbReference>
<comment type="caution">
    <text evidence="6">The sequence shown here is derived from an EMBL/GenBank/DDBJ whole genome shotgun (WGS) entry which is preliminary data.</text>
</comment>
<name>A0A919Y245_9BACL</name>
<protein>
    <recommendedName>
        <fullName evidence="5">HTH tetR-type domain-containing protein</fullName>
    </recommendedName>
</protein>
<evidence type="ECO:0000256" key="1">
    <source>
        <dbReference type="ARBA" id="ARBA00023015"/>
    </source>
</evidence>
<reference evidence="6" key="1">
    <citation type="submission" date="2021-03" db="EMBL/GenBank/DDBJ databases">
        <title>Antimicrobial resistance genes in bacteria isolated from Japanese honey, and their potential for conferring macrolide and lincosamide resistance in the American foulbrood pathogen Paenibacillus larvae.</title>
        <authorList>
            <person name="Okamoto M."/>
            <person name="Kumagai M."/>
            <person name="Kanamori H."/>
            <person name="Takamatsu D."/>
        </authorList>
    </citation>
    <scope>NUCLEOTIDE SEQUENCE</scope>
    <source>
        <strain evidence="6">J41TS4</strain>
    </source>
</reference>
<dbReference type="InterPro" id="IPR009057">
    <property type="entry name" value="Homeodomain-like_sf"/>
</dbReference>
<dbReference type="Proteomes" id="UP000678895">
    <property type="component" value="Unassembled WGS sequence"/>
</dbReference>
<dbReference type="EMBL" id="BORS01000002">
    <property type="protein sequence ID" value="GIO40893.1"/>
    <property type="molecule type" value="Genomic_DNA"/>
</dbReference>
<evidence type="ECO:0000259" key="5">
    <source>
        <dbReference type="PROSITE" id="PS50977"/>
    </source>
</evidence>
<dbReference type="Gene3D" id="1.10.10.60">
    <property type="entry name" value="Homeodomain-like"/>
    <property type="match status" value="1"/>
</dbReference>
<feature type="DNA-binding region" description="H-T-H motif" evidence="4">
    <location>
        <begin position="23"/>
        <end position="42"/>
    </location>
</feature>
<keyword evidence="7" id="KW-1185">Reference proteome</keyword>
<evidence type="ECO:0000313" key="7">
    <source>
        <dbReference type="Proteomes" id="UP000678895"/>
    </source>
</evidence>
<dbReference type="Pfam" id="PF00440">
    <property type="entry name" value="TetR_N"/>
    <property type="match status" value="1"/>
</dbReference>
<dbReference type="AlphaFoldDB" id="A0A919Y245"/>
<keyword evidence="2 4" id="KW-0238">DNA-binding</keyword>
<evidence type="ECO:0000313" key="6">
    <source>
        <dbReference type="EMBL" id="GIO40893.1"/>
    </source>
</evidence>
<dbReference type="PANTHER" id="PTHR30055:SF234">
    <property type="entry name" value="HTH-TYPE TRANSCRIPTIONAL REGULATOR BETI"/>
    <property type="match status" value="1"/>
</dbReference>
<gene>
    <name evidence="6" type="ORF">J41TS4_06510</name>
</gene>
<dbReference type="InterPro" id="IPR001647">
    <property type="entry name" value="HTH_TetR"/>
</dbReference>
<evidence type="ECO:0000256" key="3">
    <source>
        <dbReference type="ARBA" id="ARBA00023163"/>
    </source>
</evidence>
<dbReference type="PRINTS" id="PR00455">
    <property type="entry name" value="HTHTETR"/>
</dbReference>
<dbReference type="PANTHER" id="PTHR30055">
    <property type="entry name" value="HTH-TYPE TRANSCRIPTIONAL REGULATOR RUTR"/>
    <property type="match status" value="1"/>
</dbReference>
<keyword evidence="1" id="KW-0805">Transcription regulation</keyword>
<sequence length="190" mass="22639">MSRDKIKETAVEHFRQFGYHGVRMARIAEEAGIRKQTLAYHFPSKLKLFEEIYFNVVEEEILFLRHYFAANKMLHWEKQLYQLLVEHKDRFLNHGNANFMFTTAFLPPEEAYEMVLDRYRRYLMVLKEEVGELLAQARTLRLAPEACVQVYVTLLDGLDVQLVYEDTGMYEQALRNGWNVFLHGIRELEQ</sequence>
<dbReference type="InterPro" id="IPR050109">
    <property type="entry name" value="HTH-type_TetR-like_transc_reg"/>
</dbReference>
<proteinExistence type="predicted"/>
<evidence type="ECO:0000256" key="2">
    <source>
        <dbReference type="ARBA" id="ARBA00023125"/>
    </source>
</evidence>
<feature type="domain" description="HTH tetR-type" evidence="5">
    <location>
        <begin position="1"/>
        <end position="60"/>
    </location>
</feature>
<keyword evidence="3" id="KW-0804">Transcription</keyword>